<keyword evidence="2" id="KW-1185">Reference proteome</keyword>
<reference evidence="1" key="1">
    <citation type="submission" date="2021-12" db="EMBL/GenBank/DDBJ databases">
        <authorList>
            <person name="Veyrier F.J."/>
        </authorList>
    </citation>
    <scope>NUCLEOTIDE SEQUENCE</scope>
    <source>
        <strain evidence="1">17694</strain>
    </source>
</reference>
<reference evidence="1" key="2">
    <citation type="journal article" date="2022" name="Res Sq">
        <title>Evolution of multicellular longitudinally dividing oral cavity symbionts (Neisseriaceae).</title>
        <authorList>
            <person name="Nyongesa S."/>
            <person name="Weber P."/>
            <person name="Bernet E."/>
            <person name="Pullido F."/>
            <person name="Nieckarz M."/>
            <person name="Delaby M."/>
            <person name="Nieves C."/>
            <person name="Viehboeck T."/>
            <person name="Krause N."/>
            <person name="Rivera-Millot A."/>
            <person name="Nakamura A."/>
            <person name="Vischer N."/>
            <person name="VanNieuwenhze M."/>
            <person name="Brun Y."/>
            <person name="Cava F."/>
            <person name="Bulgheresi S."/>
            <person name="Veyrier F."/>
        </authorList>
    </citation>
    <scope>NUCLEOTIDE SEQUENCE</scope>
    <source>
        <strain evidence="1">17694</strain>
    </source>
</reference>
<evidence type="ECO:0000313" key="1">
    <source>
        <dbReference type="EMBL" id="UOP05272.1"/>
    </source>
</evidence>
<proteinExistence type="predicted"/>
<dbReference type="AlphaFoldDB" id="A0A8T9MYK6"/>
<dbReference type="EMBL" id="CP091521">
    <property type="protein sequence ID" value="UOP05272.1"/>
    <property type="molecule type" value="Genomic_DNA"/>
</dbReference>
<dbReference type="Proteomes" id="UP000831534">
    <property type="component" value="Chromosome"/>
</dbReference>
<evidence type="ECO:0000313" key="2">
    <source>
        <dbReference type="Proteomes" id="UP000831534"/>
    </source>
</evidence>
<name>A0A8T9MYK6_9NEIS</name>
<sequence length="115" mass="12154">MPYQLNVRTAKLSGDTVTLKAKNTTVDGVVTDKTDYNTSNSGTGRMVAAYRHEENGVKFSETAHSKSQSFEGSSINAANGLTFENAAYRLNVKGAKITAGTLDVNAGNATFDGTN</sequence>
<protein>
    <submittedName>
        <fullName evidence="1">Uncharacterized protein</fullName>
    </submittedName>
</protein>
<accession>A0A8T9MYK6</accession>
<gene>
    <name evidence="1" type="ORF">LVJ77_03410</name>
</gene>
<organism evidence="1 2">
    <name type="scientific">Conchiformibius kuhniae</name>
    <dbReference type="NCBI Taxonomy" id="211502"/>
    <lineage>
        <taxon>Bacteria</taxon>
        <taxon>Pseudomonadati</taxon>
        <taxon>Pseudomonadota</taxon>
        <taxon>Betaproteobacteria</taxon>
        <taxon>Neisseriales</taxon>
        <taxon>Neisseriaceae</taxon>
        <taxon>Conchiformibius</taxon>
    </lineage>
</organism>